<dbReference type="EMBL" id="FOLQ01000044">
    <property type="protein sequence ID" value="SFF29794.1"/>
    <property type="molecule type" value="Genomic_DNA"/>
</dbReference>
<evidence type="ECO:0000256" key="1">
    <source>
        <dbReference type="SAM" id="Phobius"/>
    </source>
</evidence>
<keyword evidence="3" id="KW-1185">Reference proteome</keyword>
<dbReference type="Pfam" id="PF14023">
    <property type="entry name" value="Bestrophin-like"/>
    <property type="match status" value="2"/>
</dbReference>
<evidence type="ECO:0008006" key="4">
    <source>
        <dbReference type="Google" id="ProtNLM"/>
    </source>
</evidence>
<feature type="transmembrane region" description="Helical" evidence="1">
    <location>
        <begin position="236"/>
        <end position="260"/>
    </location>
</feature>
<feature type="transmembrane region" description="Helical" evidence="1">
    <location>
        <begin position="51"/>
        <end position="72"/>
    </location>
</feature>
<protein>
    <recommendedName>
        <fullName evidence="4">DUF4239 domain-containing protein</fullName>
    </recommendedName>
</protein>
<gene>
    <name evidence="2" type="ORF">SAMN05216167_14417</name>
</gene>
<proteinExistence type="predicted"/>
<dbReference type="RefSeq" id="WP_093834977.1">
    <property type="nucleotide sequence ID" value="NZ_FOLQ01000044.1"/>
</dbReference>
<reference evidence="2 3" key="1">
    <citation type="submission" date="2016-10" db="EMBL/GenBank/DDBJ databases">
        <authorList>
            <person name="de Groot N.N."/>
        </authorList>
    </citation>
    <scope>NUCLEOTIDE SEQUENCE [LARGE SCALE GENOMIC DNA]</scope>
    <source>
        <strain evidence="2 3">DSM 26130</strain>
    </source>
</reference>
<keyword evidence="1" id="KW-0812">Transmembrane</keyword>
<name>A0A1I2HI19_9BACT</name>
<dbReference type="OrthoDB" id="9776669at2"/>
<feature type="transmembrane region" description="Helical" evidence="1">
    <location>
        <begin position="266"/>
        <end position="287"/>
    </location>
</feature>
<feature type="transmembrane region" description="Helical" evidence="1">
    <location>
        <begin position="12"/>
        <end position="31"/>
    </location>
</feature>
<dbReference type="AlphaFoldDB" id="A0A1I2HI19"/>
<dbReference type="STRING" id="662367.SAMN05216167_14417"/>
<accession>A0A1I2HI19</accession>
<organism evidence="2 3">
    <name type="scientific">Spirosoma endophyticum</name>
    <dbReference type="NCBI Taxonomy" id="662367"/>
    <lineage>
        <taxon>Bacteria</taxon>
        <taxon>Pseudomonadati</taxon>
        <taxon>Bacteroidota</taxon>
        <taxon>Cytophagia</taxon>
        <taxon>Cytophagales</taxon>
        <taxon>Cytophagaceae</taxon>
        <taxon>Spirosoma</taxon>
    </lineage>
</organism>
<keyword evidence="1" id="KW-0472">Membrane</keyword>
<sequence length="319" mass="35761">MEWVYTLPNGLFFLLCTGTTIVFAALGLLASRPWVRRHADEHAAQNDLVSYFLGASGVVYGIALGLVAAGVWTNFQTLSGQVDQEAAITAAIYQDVSAYPMPHRLALQSQLRQYVQVVIDQDWPQHRAGKMPAASTRWIYKAAIYQDVSAYPMPQRLALQSQLRQYVQVVIDQDWPQHRAGKMPAASTRCLYHFKRQLFDFMPADAGQRLIHEQALDQYNELAKVRRSRLQGSDTSLPAVMWWVIILGAAINLIVTWFFISDHVGYHLALTILLALLLGSLLFLTAAMDNPFRGGFSVDAEAFKLILPQMPASRILSLK</sequence>
<evidence type="ECO:0000313" key="3">
    <source>
        <dbReference type="Proteomes" id="UP000198598"/>
    </source>
</evidence>
<dbReference type="Proteomes" id="UP000198598">
    <property type="component" value="Unassembled WGS sequence"/>
</dbReference>
<evidence type="ECO:0000313" key="2">
    <source>
        <dbReference type="EMBL" id="SFF29794.1"/>
    </source>
</evidence>
<keyword evidence="1" id="KW-1133">Transmembrane helix</keyword>
<dbReference type="InterPro" id="IPR025333">
    <property type="entry name" value="DUF4239"/>
</dbReference>